<dbReference type="EMBL" id="JAPFFK010000009">
    <property type="protein sequence ID" value="KAJ6743965.1"/>
    <property type="molecule type" value="Genomic_DNA"/>
</dbReference>
<comment type="caution">
    <text evidence="1">The sequence shown here is derived from an EMBL/GenBank/DDBJ whole genome shotgun (WGS) entry which is preliminary data.</text>
</comment>
<gene>
    <name evidence="1" type="ORF">OIU79_030303</name>
</gene>
<organism evidence="1 2">
    <name type="scientific">Salix purpurea</name>
    <name type="common">Purple osier willow</name>
    <dbReference type="NCBI Taxonomy" id="77065"/>
    <lineage>
        <taxon>Eukaryota</taxon>
        <taxon>Viridiplantae</taxon>
        <taxon>Streptophyta</taxon>
        <taxon>Embryophyta</taxon>
        <taxon>Tracheophyta</taxon>
        <taxon>Spermatophyta</taxon>
        <taxon>Magnoliopsida</taxon>
        <taxon>eudicotyledons</taxon>
        <taxon>Gunneridae</taxon>
        <taxon>Pentapetalae</taxon>
        <taxon>rosids</taxon>
        <taxon>fabids</taxon>
        <taxon>Malpighiales</taxon>
        <taxon>Salicaceae</taxon>
        <taxon>Saliceae</taxon>
        <taxon>Salix</taxon>
    </lineage>
</organism>
<proteinExistence type="predicted"/>
<name>A0A9Q0VAB9_SALPP</name>
<keyword evidence="2" id="KW-1185">Reference proteome</keyword>
<evidence type="ECO:0000313" key="1">
    <source>
        <dbReference type="EMBL" id="KAJ6743965.1"/>
    </source>
</evidence>
<dbReference type="InterPro" id="IPR016024">
    <property type="entry name" value="ARM-type_fold"/>
</dbReference>
<dbReference type="AlphaFoldDB" id="A0A9Q0VAB9"/>
<protein>
    <submittedName>
        <fullName evidence="1">ATAXIA TELANGIECTASIA MUTATED ATM -RELATED</fullName>
    </submittedName>
</protein>
<dbReference type="Pfam" id="PF20206">
    <property type="entry name" value="Tra1_ring"/>
    <property type="match status" value="1"/>
</dbReference>
<dbReference type="SUPFAM" id="SSF48371">
    <property type="entry name" value="ARM repeat"/>
    <property type="match status" value="1"/>
</dbReference>
<accession>A0A9Q0VAB9</accession>
<dbReference type="OrthoDB" id="10568950at2759"/>
<reference evidence="1" key="1">
    <citation type="submission" date="2022-11" db="EMBL/GenBank/DDBJ databases">
        <authorList>
            <person name="Hyden B.L."/>
            <person name="Feng K."/>
            <person name="Yates T."/>
            <person name="Jawdy S."/>
            <person name="Smart L.B."/>
            <person name="Muchero W."/>
        </authorList>
    </citation>
    <scope>NUCLEOTIDE SEQUENCE</scope>
    <source>
        <tissue evidence="1">Shoot tip</tissue>
    </source>
</reference>
<dbReference type="InterPro" id="IPR046805">
    <property type="entry name" value="Tra1_ring"/>
</dbReference>
<evidence type="ECO:0000313" key="2">
    <source>
        <dbReference type="Proteomes" id="UP001151532"/>
    </source>
</evidence>
<dbReference type="Proteomes" id="UP001151532">
    <property type="component" value="Chromosome 19"/>
</dbReference>
<sequence length="138" mass="14889">MSSNSSTPPPALLGEESLVAPPADSANLPTIPNVATSDAYFQELFNPNASIIVRKNVQSCLALLASRTGSEVSELLEPLYQPLLQPLITRPLRSKTVEQQVGIVTALNFCLALRPPLLKLTQELVNFLQEALQIAVGR</sequence>
<reference evidence="1" key="2">
    <citation type="journal article" date="2023" name="Int. J. Mol. Sci.">
        <title>De Novo Assembly and Annotation of 11 Diverse Shrub Willow (Salix) Genomes Reveals Novel Gene Organization in Sex-Linked Regions.</title>
        <authorList>
            <person name="Hyden B."/>
            <person name="Feng K."/>
            <person name="Yates T.B."/>
            <person name="Jawdy S."/>
            <person name="Cereghino C."/>
            <person name="Smart L.B."/>
            <person name="Muchero W."/>
        </authorList>
    </citation>
    <scope>NUCLEOTIDE SEQUENCE</scope>
    <source>
        <tissue evidence="1">Shoot tip</tissue>
    </source>
</reference>